<keyword evidence="1" id="KW-0175">Coiled coil</keyword>
<dbReference type="AlphaFoldDB" id="A0A1F5YMF1"/>
<gene>
    <name evidence="3" type="ORF">A2Z33_02420</name>
</gene>
<proteinExistence type="predicted"/>
<reference evidence="3 4" key="1">
    <citation type="journal article" date="2016" name="Nat. Commun.">
        <title>Thousands of microbial genomes shed light on interconnected biogeochemical processes in an aquifer system.</title>
        <authorList>
            <person name="Anantharaman K."/>
            <person name="Brown C.T."/>
            <person name="Hug L.A."/>
            <person name="Sharon I."/>
            <person name="Castelle C.J."/>
            <person name="Probst A.J."/>
            <person name="Thomas B.C."/>
            <person name="Singh A."/>
            <person name="Wilkins M.J."/>
            <person name="Karaoz U."/>
            <person name="Brodie E.L."/>
            <person name="Williams K.H."/>
            <person name="Hubbard S.S."/>
            <person name="Banfield J.F."/>
        </authorList>
    </citation>
    <scope>NUCLEOTIDE SEQUENCE [LARGE SCALE GENOMIC DNA]</scope>
</reference>
<feature type="coiled-coil region" evidence="1">
    <location>
        <begin position="53"/>
        <end position="80"/>
    </location>
</feature>
<evidence type="ECO:0000256" key="1">
    <source>
        <dbReference type="SAM" id="Coils"/>
    </source>
</evidence>
<accession>A0A1F5YMF1</accession>
<organism evidence="3 4">
    <name type="scientific">Candidatus Gottesmanbacteria bacterium RBG_16_52_11</name>
    <dbReference type="NCBI Taxonomy" id="1798374"/>
    <lineage>
        <taxon>Bacteria</taxon>
        <taxon>Candidatus Gottesmaniibacteriota</taxon>
    </lineage>
</organism>
<dbReference type="EMBL" id="MFJD01000016">
    <property type="protein sequence ID" value="OGG01378.1"/>
    <property type="molecule type" value="Genomic_DNA"/>
</dbReference>
<dbReference type="STRING" id="1798374.A2Z33_02420"/>
<keyword evidence="2" id="KW-0812">Transmembrane</keyword>
<evidence type="ECO:0000313" key="3">
    <source>
        <dbReference type="EMBL" id="OGG01378.1"/>
    </source>
</evidence>
<protein>
    <submittedName>
        <fullName evidence="3">Uncharacterized protein</fullName>
    </submittedName>
</protein>
<evidence type="ECO:0000313" key="4">
    <source>
        <dbReference type="Proteomes" id="UP000178448"/>
    </source>
</evidence>
<dbReference type="Proteomes" id="UP000178448">
    <property type="component" value="Unassembled WGS sequence"/>
</dbReference>
<sequence length="134" mass="15118">MKRMTDMTGSRDNKFWFGFFFGGLIGAIILFFLGTKEGQKMGKKFHTSGEDLIGDIQDRLEDLKKKGRELAQQSEQLKSSVLETVDGKKEKLTEEVTGKIDTALAHIEEIQERGRNATASLRKAFRNVPKKHSA</sequence>
<name>A0A1F5YMF1_9BACT</name>
<evidence type="ECO:0000256" key="2">
    <source>
        <dbReference type="SAM" id="Phobius"/>
    </source>
</evidence>
<keyword evidence="2" id="KW-0472">Membrane</keyword>
<comment type="caution">
    <text evidence="3">The sequence shown here is derived from an EMBL/GenBank/DDBJ whole genome shotgun (WGS) entry which is preliminary data.</text>
</comment>
<keyword evidence="2" id="KW-1133">Transmembrane helix</keyword>
<feature type="transmembrane region" description="Helical" evidence="2">
    <location>
        <begin position="15"/>
        <end position="34"/>
    </location>
</feature>